<dbReference type="EMBL" id="CP001230">
    <property type="protein sequence ID" value="ACO03669.1"/>
    <property type="molecule type" value="Genomic_DNA"/>
</dbReference>
<protein>
    <submittedName>
        <fullName evidence="1">Uncharacterized protein</fullName>
    </submittedName>
</protein>
<proteinExistence type="predicted"/>
<dbReference type="RefSeq" id="WP_012675908.1">
    <property type="nucleotide sequence ID" value="NC_012440.1"/>
</dbReference>
<dbReference type="Proteomes" id="UP000001366">
    <property type="component" value="Chromosome"/>
</dbReference>
<evidence type="ECO:0000313" key="2">
    <source>
        <dbReference type="Proteomes" id="UP000001366"/>
    </source>
</evidence>
<reference evidence="1 2" key="1">
    <citation type="journal article" date="2009" name="J. Bacteriol.">
        <title>Complete and draft genome sequences of six members of the Aquificales.</title>
        <authorList>
            <person name="Reysenbach A.L."/>
            <person name="Hamamura N."/>
            <person name="Podar M."/>
            <person name="Griffiths E."/>
            <person name="Ferreira S."/>
            <person name="Hochstein R."/>
            <person name="Heidelberg J."/>
            <person name="Johnson J."/>
            <person name="Mead D."/>
            <person name="Pohorille A."/>
            <person name="Sarmiento M."/>
            <person name="Schweighofer K."/>
            <person name="Seshadri R."/>
            <person name="Voytek M.A."/>
        </authorList>
    </citation>
    <scope>NUCLEOTIDE SEQUENCE [LARGE SCALE GENOMIC DNA]</scope>
    <source>
        <strain evidence="2">DSM 14350 / EX-H1</strain>
    </source>
</reference>
<organism evidence="1 2">
    <name type="scientific">Persephonella marina (strain DSM 14350 / EX-H1)</name>
    <dbReference type="NCBI Taxonomy" id="123214"/>
    <lineage>
        <taxon>Bacteria</taxon>
        <taxon>Pseudomonadati</taxon>
        <taxon>Aquificota</taxon>
        <taxon>Aquificia</taxon>
        <taxon>Aquificales</taxon>
        <taxon>Hydrogenothermaceae</taxon>
        <taxon>Persephonella</taxon>
    </lineage>
</organism>
<dbReference type="KEGG" id="pmx:PERMA_0611"/>
<name>C0QUN5_PERMH</name>
<dbReference type="STRING" id="123214.PERMA_0611"/>
<dbReference type="AlphaFoldDB" id="C0QUN5"/>
<dbReference type="PaxDb" id="123214-PERMA_0611"/>
<accession>C0QUN5</accession>
<sequence length="298" mass="35489">MVRLVIFLLFFLYSFNSKGENINQIYLNEGLTENQVYNIRLFTTRALNLVLDAYSSLNKKRIIRKETYTYLDASLFFLNEAHQYSPSYIIYRQIEALEKRIQLYPDEDYSEDLKTLLIYIEEISGNLEDYDYVRKKLEDTIKKAAFLENQYVLDSLEIIKEKVSIPLIDDPLTEAKNLIGIAKDHLKAREYKKSKQALELALNPLINISYRENLYMALVKEYIHKGKVTYNLNRRISLRYLEASLYAVNKAFYVSSRENRDLIKMLREDIRLIFKNFYDEKNTEKMLNDIIEKLKNIR</sequence>
<dbReference type="HOGENOM" id="CLU_933356_0_0_0"/>
<gene>
    <name evidence="1" type="ordered locus">PERMA_0611</name>
</gene>
<evidence type="ECO:0000313" key="1">
    <source>
        <dbReference type="EMBL" id="ACO03669.1"/>
    </source>
</evidence>
<dbReference type="OrthoDB" id="10928at2"/>
<keyword evidence="2" id="KW-1185">Reference proteome</keyword>